<dbReference type="Proteomes" id="UP000094819">
    <property type="component" value="Unassembled WGS sequence"/>
</dbReference>
<dbReference type="AlphaFoldDB" id="A0A1E3JLN9"/>
<comment type="caution">
    <text evidence="2">The sequence shown here is derived from an EMBL/GenBank/DDBJ whole genome shotgun (WGS) entry which is preliminary data.</text>
</comment>
<organism evidence="2 3">
    <name type="scientific">Cryptococcus wingfieldii CBS 7118</name>
    <dbReference type="NCBI Taxonomy" id="1295528"/>
    <lineage>
        <taxon>Eukaryota</taxon>
        <taxon>Fungi</taxon>
        <taxon>Dikarya</taxon>
        <taxon>Basidiomycota</taxon>
        <taxon>Agaricomycotina</taxon>
        <taxon>Tremellomycetes</taxon>
        <taxon>Tremellales</taxon>
        <taxon>Cryptococcaceae</taxon>
        <taxon>Cryptococcus</taxon>
    </lineage>
</organism>
<feature type="compositionally biased region" description="Polar residues" evidence="1">
    <location>
        <begin position="131"/>
        <end position="140"/>
    </location>
</feature>
<evidence type="ECO:0000256" key="1">
    <source>
        <dbReference type="SAM" id="MobiDB-lite"/>
    </source>
</evidence>
<evidence type="ECO:0000313" key="3">
    <source>
        <dbReference type="Proteomes" id="UP000094819"/>
    </source>
</evidence>
<protein>
    <submittedName>
        <fullName evidence="2">Uncharacterized protein</fullName>
    </submittedName>
</protein>
<reference evidence="2 3" key="1">
    <citation type="submission" date="2016-06" db="EMBL/GenBank/DDBJ databases">
        <title>Evolution of pathogenesis and genome organization in the Tremellales.</title>
        <authorList>
            <person name="Cuomo C."/>
            <person name="Litvintseva A."/>
            <person name="Heitman J."/>
            <person name="Chen Y."/>
            <person name="Sun S."/>
            <person name="Springer D."/>
            <person name="Dromer F."/>
            <person name="Young S."/>
            <person name="Zeng Q."/>
            <person name="Chapman S."/>
            <person name="Gujja S."/>
            <person name="Saif S."/>
            <person name="Birren B."/>
        </authorList>
    </citation>
    <scope>NUCLEOTIDE SEQUENCE [LARGE SCALE GENOMIC DNA]</scope>
    <source>
        <strain evidence="2 3">CBS 7118</strain>
    </source>
</reference>
<sequence>MPFPFHPEAFALLIATLAEDPPAFRSLKDFAACHRFPPLPVLNTSTYKGPRGAHAFQHLAAGHTCTPECHVDRRQFQAANLDSTRWFPDNLPPMNPVYPAPPVQNPAVQNPAVLNRPVVLNSGLNVNSSSCRQSNGNPSQAAPGPANSHDLVALPTALRDTRILRCLLVQILENDDTTCLMILKTIIVHIEGTGAIRRYRFAFSLPPLSIADGLTSSMMKKGTVRVLWAVGAAMKRKRMKPTGSHISFNRGMFFRSLAS</sequence>
<feature type="region of interest" description="Disordered" evidence="1">
    <location>
        <begin position="129"/>
        <end position="148"/>
    </location>
</feature>
<dbReference type="EMBL" id="AWGH01000007">
    <property type="protein sequence ID" value="ODO00842.1"/>
    <property type="molecule type" value="Genomic_DNA"/>
</dbReference>
<dbReference type="OrthoDB" id="10460279at2759"/>
<name>A0A1E3JLN9_9TREE</name>
<evidence type="ECO:0000313" key="2">
    <source>
        <dbReference type="EMBL" id="ODO00842.1"/>
    </source>
</evidence>
<dbReference type="GeneID" id="30192382"/>
<accession>A0A1E3JLN9</accession>
<gene>
    <name evidence="2" type="ORF">L198_03169</name>
</gene>
<keyword evidence="3" id="KW-1185">Reference proteome</keyword>
<dbReference type="RefSeq" id="XP_019033034.1">
    <property type="nucleotide sequence ID" value="XM_019175301.1"/>
</dbReference>
<proteinExistence type="predicted"/>